<dbReference type="EMBL" id="MAPZ01000019">
    <property type="protein sequence ID" value="OBY10532.1"/>
    <property type="molecule type" value="Genomic_DNA"/>
</dbReference>
<dbReference type="Pfam" id="PF17788">
    <property type="entry name" value="HypF_C"/>
    <property type="match status" value="1"/>
</dbReference>
<dbReference type="GO" id="GO:0003725">
    <property type="term" value="F:double-stranded RNA binding"/>
    <property type="evidence" value="ECO:0007669"/>
    <property type="project" value="InterPro"/>
</dbReference>
<name>A0A1B8RNY3_9CLOT</name>
<evidence type="ECO:0000259" key="13">
    <source>
        <dbReference type="PROSITE" id="PS51163"/>
    </source>
</evidence>
<keyword evidence="6" id="KW-0863">Zinc-finger</keyword>
<keyword evidence="4" id="KW-0436">Ligase</keyword>
<feature type="active site" evidence="11">
    <location>
        <position position="19"/>
    </location>
</feature>
<dbReference type="EC" id="6.2.-.-" evidence="10"/>
<gene>
    <name evidence="14" type="ORF">CP373A1_08450</name>
</gene>
<dbReference type="InterPro" id="IPR055128">
    <property type="entry name" value="HypF_C_2"/>
</dbReference>
<dbReference type="Proteomes" id="UP000092714">
    <property type="component" value="Unassembled WGS sequence"/>
</dbReference>
<dbReference type="UniPathway" id="UPA00335"/>
<comment type="similarity">
    <text evidence="2">Belongs to the acylphosphatase family.</text>
</comment>
<reference evidence="14 15" key="1">
    <citation type="submission" date="2016-06" db="EMBL/GenBank/DDBJ databases">
        <authorList>
            <person name="Kjaerup R.B."/>
            <person name="Dalgaard T.S."/>
            <person name="Juul-Madsen H.R."/>
        </authorList>
    </citation>
    <scope>NUCLEOTIDE SEQUENCE [LARGE SCALE GENOMIC DNA]</scope>
    <source>
        <strain evidence="14 15">373-A1</strain>
    </source>
</reference>
<evidence type="ECO:0000256" key="7">
    <source>
        <dbReference type="ARBA" id="ARBA00022833"/>
    </source>
</evidence>
<dbReference type="OrthoDB" id="9808093at2"/>
<dbReference type="Gene3D" id="3.30.420.360">
    <property type="match status" value="1"/>
</dbReference>
<evidence type="ECO:0000256" key="1">
    <source>
        <dbReference type="ARBA" id="ARBA00004711"/>
    </source>
</evidence>
<evidence type="ECO:0000256" key="8">
    <source>
        <dbReference type="ARBA" id="ARBA00047645"/>
    </source>
</evidence>
<dbReference type="SUPFAM" id="SSF55821">
    <property type="entry name" value="YrdC/RibB"/>
    <property type="match status" value="1"/>
</dbReference>
<dbReference type="InterPro" id="IPR011125">
    <property type="entry name" value="Znf_HypF"/>
</dbReference>
<evidence type="ECO:0000256" key="3">
    <source>
        <dbReference type="ARBA" id="ARBA00008097"/>
    </source>
</evidence>
<dbReference type="InterPro" id="IPR036046">
    <property type="entry name" value="Acylphosphatase-like_dom_sf"/>
</dbReference>
<evidence type="ECO:0000256" key="11">
    <source>
        <dbReference type="PROSITE-ProRule" id="PRU00520"/>
    </source>
</evidence>
<dbReference type="FunFam" id="3.30.110.120:FF:000001">
    <property type="entry name" value="Carbamoyltransferase HypF"/>
    <property type="match status" value="1"/>
</dbReference>
<evidence type="ECO:0000256" key="6">
    <source>
        <dbReference type="ARBA" id="ARBA00022771"/>
    </source>
</evidence>
<dbReference type="InterPro" id="IPR041440">
    <property type="entry name" value="HypF_C"/>
</dbReference>
<dbReference type="Pfam" id="PF07503">
    <property type="entry name" value="zf-HYPF"/>
    <property type="match status" value="2"/>
</dbReference>
<dbReference type="AlphaFoldDB" id="A0A1B8RNY3"/>
<feature type="domain" description="YrdC-like" evidence="13">
    <location>
        <begin position="214"/>
        <end position="400"/>
    </location>
</feature>
<keyword evidence="14" id="KW-0808">Transferase</keyword>
<dbReference type="Gene3D" id="3.90.870.50">
    <property type="match status" value="1"/>
</dbReference>
<accession>A0A1B8RNY3</accession>
<dbReference type="GO" id="GO:0016743">
    <property type="term" value="F:carboxyl- or carbamoyltransferase activity"/>
    <property type="evidence" value="ECO:0007669"/>
    <property type="project" value="UniProtKB-UniRule"/>
</dbReference>
<evidence type="ECO:0000256" key="9">
    <source>
        <dbReference type="ARBA" id="ARBA00048220"/>
    </source>
</evidence>
<sequence>MIYSYLIKITGIVQGVGFRPYIYNIAKKFSLNGWVLNDSNGVEIHIEGHKESTSSFINQIKTSPPELSRIESISIKDDKNYNLTSFEIKESLKACENQIFISPDICTCENCTADILDPNNKRYFYPFTNCTNCGPRFSIIKRVPYDRKVTTMSNFTQCKDCFKEYTTMSNRRFHAQPNCCPSCGPKIFITDNSGKDITQEIIWEEKINSWRYNKKLINFFAKKINEGSIFAIKSLSGFHLCCTPYSESTVMTLRKRKVRKSKPFALMIRDIQTIEKFCYVNESEKQLLLSKERPIVLLNKKQNNSLPNIVAPNNNYLGVMLPSTPLQILIFQTTDIDSLIMTSGNLSGLPLEFENKKAIDNLGQFCDFFLMNNRDIFLPLDDSIIKCTTYENMIIRRGRGYAPLPLLYKDSKEILAVGGDMKNTFAISKGNYIYQGPHNGELINYESLERFKSNIEHYKKLFEINPKLIVHDLHTDYESSKYASSLNIPTLGVQHHHAHIVSCMVDNKYSKKVIGVAFDGTGYGDDNSIWGSEFFICNLKEYKRVGHLDYVRFLGGDSSLRDCYKIALSYLYNIDLNRTKGILDTNYKKTYDIIYKLLSDPKKSYPSSSMGRLFDGVSSLLNLCHNSSFEGEAAIMLESILETEALDIGYDFNIKDDNGVYIISPLQIINSILIDIENKIPIEKISLRFHSTIVNYIVKMCEFLRLDFNINVVALSGGVFQNNFILNNTYYELKKKNFKVLTHKDIPTNDGGISIGQLVIAKNNF</sequence>
<evidence type="ECO:0000256" key="10">
    <source>
        <dbReference type="PIRNR" id="PIRNR006256"/>
    </source>
</evidence>
<dbReference type="SUPFAM" id="SSF54975">
    <property type="entry name" value="Acylphosphatase/BLUF domain-like"/>
    <property type="match status" value="1"/>
</dbReference>
<dbReference type="GO" id="GO:0051604">
    <property type="term" value="P:protein maturation"/>
    <property type="evidence" value="ECO:0007669"/>
    <property type="project" value="TreeGrafter"/>
</dbReference>
<comment type="catalytic activity">
    <reaction evidence="8 11">
        <text>an acyl phosphate + H2O = a carboxylate + phosphate + H(+)</text>
        <dbReference type="Rhea" id="RHEA:14965"/>
        <dbReference type="ChEBI" id="CHEBI:15377"/>
        <dbReference type="ChEBI" id="CHEBI:15378"/>
        <dbReference type="ChEBI" id="CHEBI:29067"/>
        <dbReference type="ChEBI" id="CHEBI:43474"/>
        <dbReference type="ChEBI" id="CHEBI:59918"/>
        <dbReference type="EC" id="3.6.1.7"/>
    </reaction>
</comment>
<dbReference type="InterPro" id="IPR017968">
    <property type="entry name" value="Acylphosphatase_CS"/>
</dbReference>
<dbReference type="GO" id="GO:0003998">
    <property type="term" value="F:acylphosphatase activity"/>
    <property type="evidence" value="ECO:0007669"/>
    <property type="project" value="UniProtKB-EC"/>
</dbReference>
<dbReference type="InterPro" id="IPR004421">
    <property type="entry name" value="Carbamoyltransferase_HypF"/>
</dbReference>
<proteinExistence type="inferred from homology"/>
<dbReference type="GeneID" id="42776026"/>
<dbReference type="Gene3D" id="3.30.420.40">
    <property type="match status" value="1"/>
</dbReference>
<evidence type="ECO:0000313" key="14">
    <source>
        <dbReference type="EMBL" id="OBY10532.1"/>
    </source>
</evidence>
<dbReference type="InterPro" id="IPR051060">
    <property type="entry name" value="Carbamoyltrans_HypF-like"/>
</dbReference>
<dbReference type="PIRSF" id="PIRSF006256">
    <property type="entry name" value="CMPcnvr_hdrg_mat"/>
    <property type="match status" value="1"/>
</dbReference>
<feature type="domain" description="Acylphosphatase-like" evidence="12">
    <location>
        <begin position="4"/>
        <end position="90"/>
    </location>
</feature>
<dbReference type="PROSITE" id="PS51163">
    <property type="entry name" value="YRDC"/>
    <property type="match status" value="1"/>
</dbReference>
<evidence type="ECO:0000256" key="2">
    <source>
        <dbReference type="ARBA" id="ARBA00005614"/>
    </source>
</evidence>
<dbReference type="PANTHER" id="PTHR42959">
    <property type="entry name" value="CARBAMOYLTRANSFERASE"/>
    <property type="match status" value="1"/>
</dbReference>
<keyword evidence="7" id="KW-0862">Zinc</keyword>
<keyword evidence="11" id="KW-0378">Hydrolase</keyword>
<dbReference type="Gene3D" id="3.30.110.120">
    <property type="match status" value="1"/>
</dbReference>
<dbReference type="PANTHER" id="PTHR42959:SF1">
    <property type="entry name" value="CARBAMOYLTRANSFERASE HYPF"/>
    <property type="match status" value="1"/>
</dbReference>
<dbReference type="GO" id="GO:0016874">
    <property type="term" value="F:ligase activity"/>
    <property type="evidence" value="ECO:0007669"/>
    <property type="project" value="UniProtKB-UniRule"/>
</dbReference>
<dbReference type="eggNOG" id="COG0068">
    <property type="taxonomic scope" value="Bacteria"/>
</dbReference>
<dbReference type="Pfam" id="PF22521">
    <property type="entry name" value="HypF_C_2"/>
    <property type="match status" value="1"/>
</dbReference>
<evidence type="ECO:0000313" key="15">
    <source>
        <dbReference type="Proteomes" id="UP000092714"/>
    </source>
</evidence>
<dbReference type="InterPro" id="IPR006070">
    <property type="entry name" value="Sua5-like_dom"/>
</dbReference>
<evidence type="ECO:0000256" key="4">
    <source>
        <dbReference type="ARBA" id="ARBA00022598"/>
    </source>
</evidence>
<evidence type="ECO:0000256" key="5">
    <source>
        <dbReference type="ARBA" id="ARBA00022723"/>
    </source>
</evidence>
<dbReference type="InterPro" id="IPR001792">
    <property type="entry name" value="Acylphosphatase-like_dom"/>
</dbReference>
<evidence type="ECO:0000259" key="12">
    <source>
        <dbReference type="PROSITE" id="PS51160"/>
    </source>
</evidence>
<organism evidence="14 15">
    <name type="scientific">Clostridium paraputrificum</name>
    <dbReference type="NCBI Taxonomy" id="29363"/>
    <lineage>
        <taxon>Bacteria</taxon>
        <taxon>Bacillati</taxon>
        <taxon>Bacillota</taxon>
        <taxon>Clostridia</taxon>
        <taxon>Eubacteriales</taxon>
        <taxon>Clostridiaceae</taxon>
        <taxon>Clostridium</taxon>
    </lineage>
</organism>
<dbReference type="GO" id="GO:0008270">
    <property type="term" value="F:zinc ion binding"/>
    <property type="evidence" value="ECO:0007669"/>
    <property type="project" value="UniProtKB-KW"/>
</dbReference>
<protein>
    <recommendedName>
        <fullName evidence="10">Carbamoyltransferase</fullName>
        <ecNumber evidence="10">6.2.-.-</ecNumber>
    </recommendedName>
</protein>
<comment type="pathway">
    <text evidence="1">Protein modification; [NiFe] hydrogenase maturation.</text>
</comment>
<dbReference type="NCBIfam" id="TIGR00143">
    <property type="entry name" value="hypF"/>
    <property type="match status" value="1"/>
</dbReference>
<dbReference type="Pfam" id="PF00708">
    <property type="entry name" value="Acylphosphatase"/>
    <property type="match status" value="1"/>
</dbReference>
<keyword evidence="5" id="KW-0479">Metal-binding</keyword>
<comment type="similarity">
    <text evidence="3 10">Belongs to the carbamoyltransferase HypF family.</text>
</comment>
<keyword evidence="15" id="KW-1185">Reference proteome</keyword>
<comment type="caution">
    <text evidence="14">The sequence shown here is derived from an EMBL/GenBank/DDBJ whole genome shotgun (WGS) entry which is preliminary data.</text>
</comment>
<dbReference type="PROSITE" id="PS00150">
    <property type="entry name" value="ACYLPHOSPHATASE_1"/>
    <property type="match status" value="1"/>
</dbReference>
<dbReference type="PROSITE" id="PS51160">
    <property type="entry name" value="ACYLPHOSPHATASE_3"/>
    <property type="match status" value="1"/>
</dbReference>
<comment type="catalytic activity">
    <reaction evidence="9">
        <text>C-terminal L-cysteinyl-[HypE protein] + carbamoyl phosphate + ATP + H2O = C-terminal S-carboxamide-L-cysteinyl-[HypE protein] + AMP + phosphate + diphosphate + H(+)</text>
        <dbReference type="Rhea" id="RHEA:55636"/>
        <dbReference type="Rhea" id="RHEA-COMP:14247"/>
        <dbReference type="Rhea" id="RHEA-COMP:14392"/>
        <dbReference type="ChEBI" id="CHEBI:15377"/>
        <dbReference type="ChEBI" id="CHEBI:15378"/>
        <dbReference type="ChEBI" id="CHEBI:30616"/>
        <dbReference type="ChEBI" id="CHEBI:33019"/>
        <dbReference type="ChEBI" id="CHEBI:43474"/>
        <dbReference type="ChEBI" id="CHEBI:58228"/>
        <dbReference type="ChEBI" id="CHEBI:76913"/>
        <dbReference type="ChEBI" id="CHEBI:139126"/>
        <dbReference type="ChEBI" id="CHEBI:456215"/>
    </reaction>
</comment>
<dbReference type="RefSeq" id="WP_027098200.1">
    <property type="nucleotide sequence ID" value="NZ_CABHIH010000002.1"/>
</dbReference>
<feature type="active site" evidence="11">
    <location>
        <position position="37"/>
    </location>
</feature>
<dbReference type="Pfam" id="PF01300">
    <property type="entry name" value="Sua5_yciO_yrdC"/>
    <property type="match status" value="1"/>
</dbReference>
<dbReference type="InterPro" id="IPR017945">
    <property type="entry name" value="DHBP_synth_RibB-like_a/b_dom"/>
</dbReference>